<dbReference type="Gramene" id="Solyc11g006840.1.1">
    <property type="protein sequence ID" value="Solyc11g006840.1.1"/>
    <property type="gene ID" value="Solyc11g006840.1"/>
</dbReference>
<dbReference type="PaxDb" id="4081-Solyc11g006840.1.1"/>
<dbReference type="InParanoid" id="K4D4U5"/>
<dbReference type="HOGENOM" id="CLU_1985487_0_0_1"/>
<keyword evidence="2" id="KW-1185">Reference proteome</keyword>
<evidence type="ECO:0000313" key="1">
    <source>
        <dbReference type="EnsemblPlants" id="Solyc11g006840.1.1"/>
    </source>
</evidence>
<dbReference type="AlphaFoldDB" id="K4D4U5"/>
<evidence type="ECO:0000313" key="2">
    <source>
        <dbReference type="Proteomes" id="UP000004994"/>
    </source>
</evidence>
<accession>K4D4U5</accession>
<dbReference type="Proteomes" id="UP000004994">
    <property type="component" value="Chromosome 11"/>
</dbReference>
<proteinExistence type="predicted"/>
<sequence length="126" mass="15000">MASPDRDIEKSYMKATEEFFKLKLESEKLENHKLKKEICSSCFNKKMRELDVQLEIMMASTDHDFEKEIQEEFQKITLKIDILNNNMMNGILCSSCYVKYMRKENAKLRILHEKWSVILIEKAINT</sequence>
<organism evidence="1">
    <name type="scientific">Solanum lycopersicum</name>
    <name type="common">Tomato</name>
    <name type="synonym">Lycopersicon esculentum</name>
    <dbReference type="NCBI Taxonomy" id="4081"/>
    <lineage>
        <taxon>Eukaryota</taxon>
        <taxon>Viridiplantae</taxon>
        <taxon>Streptophyta</taxon>
        <taxon>Embryophyta</taxon>
        <taxon>Tracheophyta</taxon>
        <taxon>Spermatophyta</taxon>
        <taxon>Magnoliopsida</taxon>
        <taxon>eudicotyledons</taxon>
        <taxon>Gunneridae</taxon>
        <taxon>Pentapetalae</taxon>
        <taxon>asterids</taxon>
        <taxon>lamiids</taxon>
        <taxon>Solanales</taxon>
        <taxon>Solanaceae</taxon>
        <taxon>Solanoideae</taxon>
        <taxon>Solaneae</taxon>
        <taxon>Solanum</taxon>
        <taxon>Solanum subgen. Lycopersicon</taxon>
    </lineage>
</organism>
<name>K4D4U5_SOLLC</name>
<protein>
    <submittedName>
        <fullName evidence="1">Uncharacterized protein</fullName>
    </submittedName>
</protein>
<reference evidence="1" key="2">
    <citation type="submission" date="2015-06" db="UniProtKB">
        <authorList>
            <consortium name="EnsemblPlants"/>
        </authorList>
    </citation>
    <scope>IDENTIFICATION</scope>
    <source>
        <strain evidence="1">cv. Heinz 1706</strain>
    </source>
</reference>
<dbReference type="EnsemblPlants" id="Solyc11g006840.1.1">
    <property type="protein sequence ID" value="Solyc11g006840.1.1"/>
    <property type="gene ID" value="Solyc11g006840.1"/>
</dbReference>
<reference evidence="1" key="1">
    <citation type="journal article" date="2012" name="Nature">
        <title>The tomato genome sequence provides insights into fleshy fruit evolution.</title>
        <authorList>
            <consortium name="Tomato Genome Consortium"/>
        </authorList>
    </citation>
    <scope>NUCLEOTIDE SEQUENCE [LARGE SCALE GENOMIC DNA]</scope>
    <source>
        <strain evidence="1">cv. Heinz 1706</strain>
    </source>
</reference>